<evidence type="ECO:0000256" key="1">
    <source>
        <dbReference type="ARBA" id="ARBA00023054"/>
    </source>
</evidence>
<feature type="compositionally biased region" description="Basic and acidic residues" evidence="3">
    <location>
        <begin position="502"/>
        <end position="512"/>
    </location>
</feature>
<dbReference type="InterPro" id="IPR004965">
    <property type="entry name" value="Paralemmin"/>
</dbReference>
<keyword evidence="1 2" id="KW-0175">Coiled coil</keyword>
<dbReference type="Ensembl" id="ENSFHET00000019763.1">
    <property type="protein sequence ID" value="ENSFHEP00000029340.1"/>
    <property type="gene ID" value="ENSFHEG00000013975.1"/>
</dbReference>
<evidence type="ECO:0008006" key="6">
    <source>
        <dbReference type="Google" id="ProtNLM"/>
    </source>
</evidence>
<dbReference type="GO" id="GO:0008360">
    <property type="term" value="P:regulation of cell shape"/>
    <property type="evidence" value="ECO:0007669"/>
    <property type="project" value="InterPro"/>
</dbReference>
<organism evidence="4 5">
    <name type="scientific">Fundulus heteroclitus</name>
    <name type="common">Killifish</name>
    <name type="synonym">Mummichog</name>
    <dbReference type="NCBI Taxonomy" id="8078"/>
    <lineage>
        <taxon>Eukaryota</taxon>
        <taxon>Metazoa</taxon>
        <taxon>Chordata</taxon>
        <taxon>Craniata</taxon>
        <taxon>Vertebrata</taxon>
        <taxon>Euteleostomi</taxon>
        <taxon>Actinopterygii</taxon>
        <taxon>Neopterygii</taxon>
        <taxon>Teleostei</taxon>
        <taxon>Neoteleostei</taxon>
        <taxon>Acanthomorphata</taxon>
        <taxon>Ovalentaria</taxon>
        <taxon>Atherinomorphae</taxon>
        <taxon>Cyprinodontiformes</taxon>
        <taxon>Fundulidae</taxon>
        <taxon>Fundulus</taxon>
    </lineage>
</organism>
<dbReference type="PANTHER" id="PTHR46881">
    <property type="entry name" value="PALMDELPHIN"/>
    <property type="match status" value="1"/>
</dbReference>
<dbReference type="GO" id="GO:0005737">
    <property type="term" value="C:cytoplasm"/>
    <property type="evidence" value="ECO:0007669"/>
    <property type="project" value="TreeGrafter"/>
</dbReference>
<sequence>MLHTCAFCPQDKRRIQEDIARKRRQIEEEKLKFQYIKKKALREQWLMDGLSQRSEEEQEALRLQAQDEQQQSDQLQSNILRIEKEIEALEQKELNISFNEEIVLKRLKEVERTPEDIIKVGFNQFLPSPLPKKCKRPTFAMKISVEHNKRTGKNQVVSTTTICPESIQESGQKVYDDGRKSVYALQPEEDKVPNGVVREMSSTEVEELLHQATDKTVPAEVHYHHPVYSVPYTGNSRSSTPRVPTQIHLKDKTQFIHDQQDQKSSLHQNYTSRAFRPDEEANFHWLSTVQQINNNMDLNGRLNLSAKTTAEFPNNADTSSAEPDGPVPVTLRSKGLPASMPPIYRDVLSLISGTTEADETLNDFHLHAATESTASVNLINTLPEDQEEEAVTMIFIGYENALDEEEEDIQAELVILGDNEGEDDDKCLDNMNSREECLSYHPEGCKSKIFQPTVEIAKVAGGGDAAEDTYTNWRDLKLHKPTFIHKPGKHSCYTQGQSMDEPPSRDCIGEEKNNLRIKHKQLQPKLVTTQDKK</sequence>
<evidence type="ECO:0000256" key="2">
    <source>
        <dbReference type="SAM" id="Coils"/>
    </source>
</evidence>
<dbReference type="GeneTree" id="ENSGT00940000157718"/>
<reference evidence="4" key="1">
    <citation type="submission" date="2025-08" db="UniProtKB">
        <authorList>
            <consortium name="Ensembl"/>
        </authorList>
    </citation>
    <scope>IDENTIFICATION</scope>
</reference>
<dbReference type="Pfam" id="PF03285">
    <property type="entry name" value="Paralemmin"/>
    <property type="match status" value="1"/>
</dbReference>
<dbReference type="PANTHER" id="PTHR46881:SF2">
    <property type="entry name" value="PALMDELPHIN ISOFORM X1"/>
    <property type="match status" value="1"/>
</dbReference>
<name>A0A3Q2UG38_FUNHE</name>
<proteinExistence type="predicted"/>
<evidence type="ECO:0000256" key="3">
    <source>
        <dbReference type="SAM" id="MobiDB-lite"/>
    </source>
</evidence>
<protein>
    <recommendedName>
        <fullName evidence="6">Palmdelphin</fullName>
    </recommendedName>
</protein>
<keyword evidence="5" id="KW-1185">Reference proteome</keyword>
<feature type="coiled-coil region" evidence="2">
    <location>
        <begin position="12"/>
        <end position="92"/>
    </location>
</feature>
<accession>A0A3Q2UG38</accession>
<dbReference type="GO" id="GO:0016020">
    <property type="term" value="C:membrane"/>
    <property type="evidence" value="ECO:0007669"/>
    <property type="project" value="InterPro"/>
</dbReference>
<dbReference type="STRING" id="8078.ENSFHEP00000029340"/>
<dbReference type="AlphaFoldDB" id="A0A3Q2UG38"/>
<feature type="region of interest" description="Disordered" evidence="3">
    <location>
        <begin position="489"/>
        <end position="512"/>
    </location>
</feature>
<evidence type="ECO:0000313" key="4">
    <source>
        <dbReference type="Ensembl" id="ENSFHEP00000029340.1"/>
    </source>
</evidence>
<dbReference type="Proteomes" id="UP000265000">
    <property type="component" value="Unplaced"/>
</dbReference>
<reference evidence="4" key="2">
    <citation type="submission" date="2025-09" db="UniProtKB">
        <authorList>
            <consortium name="Ensembl"/>
        </authorList>
    </citation>
    <scope>IDENTIFICATION</scope>
</reference>
<evidence type="ECO:0000313" key="5">
    <source>
        <dbReference type="Proteomes" id="UP000265000"/>
    </source>
</evidence>